<dbReference type="PROSITE" id="PS50082">
    <property type="entry name" value="WD_REPEATS_2"/>
    <property type="match status" value="3"/>
</dbReference>
<dbReference type="EMBL" id="CALNXI010000009">
    <property type="protein sequence ID" value="CAH3014353.1"/>
    <property type="molecule type" value="Genomic_DNA"/>
</dbReference>
<gene>
    <name evidence="5" type="ORF">PEVE_00043685</name>
</gene>
<keyword evidence="6" id="KW-1185">Reference proteome</keyword>
<dbReference type="SMART" id="SM00320">
    <property type="entry name" value="WD40"/>
    <property type="match status" value="6"/>
</dbReference>
<feature type="compositionally biased region" description="Basic and acidic residues" evidence="4">
    <location>
        <begin position="588"/>
        <end position="603"/>
    </location>
</feature>
<feature type="repeat" description="WD" evidence="3">
    <location>
        <begin position="143"/>
        <end position="179"/>
    </location>
</feature>
<feature type="compositionally biased region" description="Polar residues" evidence="4">
    <location>
        <begin position="645"/>
        <end position="656"/>
    </location>
</feature>
<feature type="compositionally biased region" description="Basic residues" evidence="4">
    <location>
        <begin position="562"/>
        <end position="576"/>
    </location>
</feature>
<keyword evidence="2" id="KW-0677">Repeat</keyword>
<evidence type="ECO:0000313" key="5">
    <source>
        <dbReference type="EMBL" id="CAH3014353.1"/>
    </source>
</evidence>
<dbReference type="PANTHER" id="PTHR15574">
    <property type="entry name" value="WD REPEAT DOMAIN-CONTAINING FAMILY"/>
    <property type="match status" value="1"/>
</dbReference>
<feature type="compositionally biased region" description="Polar residues" evidence="4">
    <location>
        <begin position="625"/>
        <end position="635"/>
    </location>
</feature>
<name>A0ABN8LFU3_9CNID</name>
<evidence type="ECO:0000313" key="6">
    <source>
        <dbReference type="Proteomes" id="UP001159427"/>
    </source>
</evidence>
<feature type="repeat" description="WD" evidence="3">
    <location>
        <begin position="335"/>
        <end position="367"/>
    </location>
</feature>
<dbReference type="InterPro" id="IPR019775">
    <property type="entry name" value="WD40_repeat_CS"/>
</dbReference>
<dbReference type="InterPro" id="IPR045151">
    <property type="entry name" value="DCAF8"/>
</dbReference>
<feature type="region of interest" description="Disordered" evidence="4">
    <location>
        <begin position="711"/>
        <end position="731"/>
    </location>
</feature>
<accession>A0ABN8LFU3</accession>
<feature type="region of interest" description="Disordered" evidence="4">
    <location>
        <begin position="518"/>
        <end position="656"/>
    </location>
</feature>
<comment type="caution">
    <text evidence="5">The sequence shown here is derived from an EMBL/GenBank/DDBJ whole genome shotgun (WGS) entry which is preliminary data.</text>
</comment>
<feature type="repeat" description="WD" evidence="3">
    <location>
        <begin position="54"/>
        <end position="89"/>
    </location>
</feature>
<dbReference type="Gene3D" id="2.130.10.10">
    <property type="entry name" value="YVTN repeat-like/Quinoprotein amine dehydrogenase"/>
    <property type="match status" value="2"/>
</dbReference>
<dbReference type="PROSITE" id="PS00678">
    <property type="entry name" value="WD_REPEATS_1"/>
    <property type="match status" value="1"/>
</dbReference>
<dbReference type="PANTHER" id="PTHR15574:SF43">
    <property type="entry name" value="DDB1- AND CUL4-ASSOCIATED FACTOR 5"/>
    <property type="match status" value="1"/>
</dbReference>
<dbReference type="InterPro" id="IPR036322">
    <property type="entry name" value="WD40_repeat_dom_sf"/>
</dbReference>
<dbReference type="InterPro" id="IPR015943">
    <property type="entry name" value="WD40/YVTN_repeat-like_dom_sf"/>
</dbReference>
<dbReference type="PROSITE" id="PS50294">
    <property type="entry name" value="WD_REPEATS_REGION"/>
    <property type="match status" value="3"/>
</dbReference>
<keyword evidence="1 3" id="KW-0853">WD repeat</keyword>
<evidence type="ECO:0000256" key="3">
    <source>
        <dbReference type="PROSITE-ProRule" id="PRU00221"/>
    </source>
</evidence>
<dbReference type="InterPro" id="IPR001680">
    <property type="entry name" value="WD40_rpt"/>
</dbReference>
<evidence type="ECO:0000256" key="4">
    <source>
        <dbReference type="SAM" id="MobiDB-lite"/>
    </source>
</evidence>
<evidence type="ECO:0000256" key="1">
    <source>
        <dbReference type="ARBA" id="ARBA00022574"/>
    </source>
</evidence>
<feature type="compositionally biased region" description="Acidic residues" evidence="4">
    <location>
        <begin position="717"/>
        <end position="731"/>
    </location>
</feature>
<proteinExistence type="predicted"/>
<reference evidence="5 6" key="1">
    <citation type="submission" date="2022-05" db="EMBL/GenBank/DDBJ databases">
        <authorList>
            <consortium name="Genoscope - CEA"/>
            <person name="William W."/>
        </authorList>
    </citation>
    <scope>NUCLEOTIDE SEQUENCE [LARGE SCALE GENOMIC DNA]</scope>
</reference>
<dbReference type="Proteomes" id="UP001159427">
    <property type="component" value="Unassembled WGS sequence"/>
</dbReference>
<protein>
    <submittedName>
        <fullName evidence="5">Uncharacterized protein</fullName>
    </submittedName>
</protein>
<dbReference type="SUPFAM" id="SSF50978">
    <property type="entry name" value="WD40 repeat-like"/>
    <property type="match status" value="1"/>
</dbReference>
<organism evidence="5 6">
    <name type="scientific">Porites evermanni</name>
    <dbReference type="NCBI Taxonomy" id="104178"/>
    <lineage>
        <taxon>Eukaryota</taxon>
        <taxon>Metazoa</taxon>
        <taxon>Cnidaria</taxon>
        <taxon>Anthozoa</taxon>
        <taxon>Hexacorallia</taxon>
        <taxon>Scleractinia</taxon>
        <taxon>Fungiina</taxon>
        <taxon>Poritidae</taxon>
        <taxon>Porites</taxon>
    </lineage>
</organism>
<evidence type="ECO:0000256" key="2">
    <source>
        <dbReference type="ARBA" id="ARBA00022737"/>
    </source>
</evidence>
<sequence length="731" mass="81501">MSVNNGSSYRKKRNHIWSFPQYQSLSEVYGCPFVHKSYMSDYFSRSSGLFHHDLIGHYGCVNAIEFSNNGGEFIVSGGDDRRVVVWNVEKCVYGSGSPVVMKGEHRSNIFCTVFDNDNTHIYSAGNDNQALRHDFLTGQVVSMYYHDDPVYGLHVHPENSNVFLTASDDGKVLLWDIRTSCLNGSSSCIAQYESAFHAAVFNPVDCNLIATANSRKGVQLWDIRAPISCLRQFSSGVTQMCAMGLKWNTTGDMITALRRRLPPVLYHIKHSAAIAEFHHPGYSNVCTMKSNCFAGSRDQYIVSGSDDFNVYIWEVPGEWADQDKLVTVGRAFLVLRGHRSIVNQVRFNSASHMLISAGVEKVLKVWSPFPIPGGHSSVDGCQGTARDLYSHSDYLGFIRYGGLPLSHDEYSNRSTEEDPRMLAFFDSLIQREKDNLDSDSDDSIWDDFHLSFILQAGSSDSSDSDTVETNVSRLIARQILHRSGLGSPDREAAANSSVLRRLRHLRDTAVIRDLLNADSSSSDEETADRNLTNTAAMNEPVSRDLGDNSQGSSHTEPVVFNRHGRRTNRRYRIHNRVRSENNTSSCRQEIHDSSSSDSEDRVTLRRIKAKKEEESSGSDTEGSKQNDNSGGSDATTEGEKETMTREINGQSSADTCESVCRTNESNKQTIAQRVNGNTQMTFTHKDEICASVTSDASSSCERNHLITSQVKGNDCNSVEDEERQNFSDDNE</sequence>
<dbReference type="Pfam" id="PF00400">
    <property type="entry name" value="WD40"/>
    <property type="match status" value="4"/>
</dbReference>